<accession>A0A6J4L0C3</accession>
<sequence>MSRIQPVDRQQPPASIEQAFREHVAAYGGRITNMKATLGHAPLAFSVYMQWYPLYEQVKAILGERLAYLFAFSVSEGSNCPLCATFFRRIIIDHGERPEALELTDWERTVLDFGSEMAREQGRLPGVLYAAVAGQFTDEQVVVLVAFAGQMIATNVFNNALEVEIDEYLAPYLPLTPATPHEN</sequence>
<protein>
    <submittedName>
        <fullName evidence="1">Transmembrane protein</fullName>
    </submittedName>
</protein>
<keyword evidence="1" id="KW-0812">Transmembrane</keyword>
<proteinExistence type="predicted"/>
<name>A0A6J4L0C3_9SPHI</name>
<reference evidence="1" key="1">
    <citation type="submission" date="2020-02" db="EMBL/GenBank/DDBJ databases">
        <authorList>
            <person name="Meier V. D."/>
        </authorList>
    </citation>
    <scope>NUCLEOTIDE SEQUENCE</scope>
    <source>
        <strain evidence="1">AVDCRST_MAG56</strain>
    </source>
</reference>
<dbReference type="SUPFAM" id="SSF69118">
    <property type="entry name" value="AhpD-like"/>
    <property type="match status" value="1"/>
</dbReference>
<gene>
    <name evidence="1" type="ORF">AVDCRST_MAG56-6846</name>
</gene>
<organism evidence="1">
    <name type="scientific">uncultured Cytophagales bacterium</name>
    <dbReference type="NCBI Taxonomy" id="158755"/>
    <lineage>
        <taxon>Bacteria</taxon>
        <taxon>Pseudomonadati</taxon>
        <taxon>Bacteroidota</taxon>
        <taxon>Sphingobacteriia</taxon>
        <taxon>Sphingobacteriales</taxon>
        <taxon>environmental samples</taxon>
    </lineage>
</organism>
<keyword evidence="1" id="KW-0472">Membrane</keyword>
<dbReference type="Gene3D" id="1.20.1290.10">
    <property type="entry name" value="AhpD-like"/>
    <property type="match status" value="1"/>
</dbReference>
<evidence type="ECO:0000313" key="1">
    <source>
        <dbReference type="EMBL" id="CAA9319827.1"/>
    </source>
</evidence>
<dbReference type="EMBL" id="CADCTQ010000569">
    <property type="protein sequence ID" value="CAA9319827.1"/>
    <property type="molecule type" value="Genomic_DNA"/>
</dbReference>
<dbReference type="InterPro" id="IPR029032">
    <property type="entry name" value="AhpD-like"/>
</dbReference>
<dbReference type="AlphaFoldDB" id="A0A6J4L0C3"/>